<evidence type="ECO:0000313" key="2">
    <source>
        <dbReference type="Proteomes" id="UP000326396"/>
    </source>
</evidence>
<organism evidence="1 2">
    <name type="scientific">Mikania micrantha</name>
    <name type="common">bitter vine</name>
    <dbReference type="NCBI Taxonomy" id="192012"/>
    <lineage>
        <taxon>Eukaryota</taxon>
        <taxon>Viridiplantae</taxon>
        <taxon>Streptophyta</taxon>
        <taxon>Embryophyta</taxon>
        <taxon>Tracheophyta</taxon>
        <taxon>Spermatophyta</taxon>
        <taxon>Magnoliopsida</taxon>
        <taxon>eudicotyledons</taxon>
        <taxon>Gunneridae</taxon>
        <taxon>Pentapetalae</taxon>
        <taxon>asterids</taxon>
        <taxon>campanulids</taxon>
        <taxon>Asterales</taxon>
        <taxon>Asteraceae</taxon>
        <taxon>Asteroideae</taxon>
        <taxon>Heliantheae alliance</taxon>
        <taxon>Eupatorieae</taxon>
        <taxon>Mikania</taxon>
    </lineage>
</organism>
<sequence>MVVAPISFPFGGDVYLPWLTYIMKEILHCSVRRLYKLLKFTHGRGKYTKKPITASTVTEVRQLRCQSVSKLVWIIYLDVDVSRQFLTAS</sequence>
<keyword evidence="2" id="KW-1185">Reference proteome</keyword>
<gene>
    <name evidence="1" type="ORF">E3N88_09615</name>
</gene>
<evidence type="ECO:0000313" key="1">
    <source>
        <dbReference type="EMBL" id="KAD6454909.1"/>
    </source>
</evidence>
<protein>
    <submittedName>
        <fullName evidence="1">Uncharacterized protein</fullName>
    </submittedName>
</protein>
<proteinExistence type="predicted"/>
<name>A0A5N6PJI8_9ASTR</name>
<dbReference type="AlphaFoldDB" id="A0A5N6PJI8"/>
<dbReference type="Proteomes" id="UP000326396">
    <property type="component" value="Linkage Group LG12"/>
</dbReference>
<accession>A0A5N6PJI8</accession>
<dbReference type="EMBL" id="SZYD01000004">
    <property type="protein sequence ID" value="KAD6454909.1"/>
    <property type="molecule type" value="Genomic_DNA"/>
</dbReference>
<dbReference type="OrthoDB" id="1728114at2759"/>
<reference evidence="1 2" key="1">
    <citation type="submission" date="2019-05" db="EMBL/GenBank/DDBJ databases">
        <title>Mikania micrantha, genome provides insights into the molecular mechanism of rapid growth.</title>
        <authorList>
            <person name="Liu B."/>
        </authorList>
    </citation>
    <scope>NUCLEOTIDE SEQUENCE [LARGE SCALE GENOMIC DNA]</scope>
    <source>
        <strain evidence="1">NLD-2019</strain>
        <tissue evidence="1">Leaf</tissue>
    </source>
</reference>
<comment type="caution">
    <text evidence="1">The sequence shown here is derived from an EMBL/GenBank/DDBJ whole genome shotgun (WGS) entry which is preliminary data.</text>
</comment>